<organism evidence="1 2">
    <name type="scientific">Limosa lapponica baueri</name>
    <dbReference type="NCBI Taxonomy" id="1758121"/>
    <lineage>
        <taxon>Eukaryota</taxon>
        <taxon>Metazoa</taxon>
        <taxon>Chordata</taxon>
        <taxon>Craniata</taxon>
        <taxon>Vertebrata</taxon>
        <taxon>Euteleostomi</taxon>
        <taxon>Archelosauria</taxon>
        <taxon>Archosauria</taxon>
        <taxon>Dinosauria</taxon>
        <taxon>Saurischia</taxon>
        <taxon>Theropoda</taxon>
        <taxon>Coelurosauria</taxon>
        <taxon>Aves</taxon>
        <taxon>Neognathae</taxon>
        <taxon>Neoaves</taxon>
        <taxon>Charadriiformes</taxon>
        <taxon>Scolopacidae</taxon>
        <taxon>Limosa</taxon>
    </lineage>
</organism>
<sequence>MSQQCAQVAKKANSILACIRNSVVSRTQEVIVPLYLALVHVLPVLRTPKLDAVLQSYFTEGKSCLTNLTTFCNEVTSLVDDRRAVDAVYLDFSKTSDTISIPDKLTKYGLGIRCLKIHENTTYLKNTATFIEGVNAEILGFTPVGDCATCQLLHCCGYLVIPPGARDFLTLAD</sequence>
<dbReference type="OrthoDB" id="10063195at2759"/>
<evidence type="ECO:0000313" key="2">
    <source>
        <dbReference type="Proteomes" id="UP000233556"/>
    </source>
</evidence>
<protein>
    <recommendedName>
        <fullName evidence="3">Rna-directed dna polymerase from mobile element jockey-like</fullName>
    </recommendedName>
</protein>
<name>A0A2I0UM23_LIMLA</name>
<reference evidence="2" key="2">
    <citation type="submission" date="2017-12" db="EMBL/GenBank/DDBJ databases">
        <title>Genome sequence of the Bar-tailed Godwit (Limosa lapponica baueri).</title>
        <authorList>
            <person name="Lima N.C.B."/>
            <person name="Parody-Merino A.M."/>
            <person name="Battley P.F."/>
            <person name="Fidler A.E."/>
            <person name="Prosdocimi F."/>
        </authorList>
    </citation>
    <scope>NUCLEOTIDE SEQUENCE [LARGE SCALE GENOMIC DNA]</scope>
</reference>
<dbReference type="EMBL" id="KZ505688">
    <property type="protein sequence ID" value="PKU47096.1"/>
    <property type="molecule type" value="Genomic_DNA"/>
</dbReference>
<accession>A0A2I0UM23</accession>
<evidence type="ECO:0000313" key="1">
    <source>
        <dbReference type="EMBL" id="PKU47096.1"/>
    </source>
</evidence>
<dbReference type="PANTHER" id="PTHR33332">
    <property type="entry name" value="REVERSE TRANSCRIPTASE DOMAIN-CONTAINING PROTEIN"/>
    <property type="match status" value="1"/>
</dbReference>
<evidence type="ECO:0008006" key="3">
    <source>
        <dbReference type="Google" id="ProtNLM"/>
    </source>
</evidence>
<keyword evidence="2" id="KW-1185">Reference proteome</keyword>
<dbReference type="Proteomes" id="UP000233556">
    <property type="component" value="Unassembled WGS sequence"/>
</dbReference>
<gene>
    <name evidence="1" type="ORF">llap_2591</name>
</gene>
<proteinExistence type="predicted"/>
<dbReference type="AlphaFoldDB" id="A0A2I0UM23"/>
<reference evidence="2" key="1">
    <citation type="submission" date="2017-11" db="EMBL/GenBank/DDBJ databases">
        <authorList>
            <person name="Lima N.C."/>
            <person name="Parody-Merino A.M."/>
            <person name="Battley P.F."/>
            <person name="Fidler A.E."/>
            <person name="Prosdocimi F."/>
        </authorList>
    </citation>
    <scope>NUCLEOTIDE SEQUENCE [LARGE SCALE GENOMIC DNA]</scope>
</reference>